<proteinExistence type="predicted"/>
<organism evidence="2 3">
    <name type="scientific">Cichlidogyrus casuarinus</name>
    <dbReference type="NCBI Taxonomy" id="1844966"/>
    <lineage>
        <taxon>Eukaryota</taxon>
        <taxon>Metazoa</taxon>
        <taxon>Spiralia</taxon>
        <taxon>Lophotrochozoa</taxon>
        <taxon>Platyhelminthes</taxon>
        <taxon>Monogenea</taxon>
        <taxon>Monopisthocotylea</taxon>
        <taxon>Dactylogyridea</taxon>
        <taxon>Ancyrocephalidae</taxon>
        <taxon>Cichlidogyrus</taxon>
    </lineage>
</organism>
<name>A0ABD2PW98_9PLAT</name>
<dbReference type="Proteomes" id="UP001626550">
    <property type="component" value="Unassembled WGS sequence"/>
</dbReference>
<feature type="region of interest" description="Disordered" evidence="1">
    <location>
        <begin position="142"/>
        <end position="179"/>
    </location>
</feature>
<feature type="compositionally biased region" description="Low complexity" evidence="1">
    <location>
        <begin position="62"/>
        <end position="77"/>
    </location>
</feature>
<gene>
    <name evidence="2" type="ORF">Ciccas_009714</name>
</gene>
<evidence type="ECO:0000256" key="1">
    <source>
        <dbReference type="SAM" id="MobiDB-lite"/>
    </source>
</evidence>
<keyword evidence="3" id="KW-1185">Reference proteome</keyword>
<dbReference type="AlphaFoldDB" id="A0ABD2PW98"/>
<dbReference type="EMBL" id="JBJKFK010002059">
    <property type="protein sequence ID" value="KAL3311702.1"/>
    <property type="molecule type" value="Genomic_DNA"/>
</dbReference>
<evidence type="ECO:0000313" key="3">
    <source>
        <dbReference type="Proteomes" id="UP001626550"/>
    </source>
</evidence>
<feature type="compositionally biased region" description="Low complexity" evidence="1">
    <location>
        <begin position="142"/>
        <end position="160"/>
    </location>
</feature>
<reference evidence="2 3" key="1">
    <citation type="submission" date="2024-11" db="EMBL/GenBank/DDBJ databases">
        <title>Adaptive evolution of stress response genes in parasites aligns with host niche diversity.</title>
        <authorList>
            <person name="Hahn C."/>
            <person name="Resl P."/>
        </authorList>
    </citation>
    <scope>NUCLEOTIDE SEQUENCE [LARGE SCALE GENOMIC DNA]</scope>
    <source>
        <strain evidence="2">EGGRZ-B1_66</strain>
        <tissue evidence="2">Body</tissue>
    </source>
</reference>
<feature type="non-terminal residue" evidence="2">
    <location>
        <position position="220"/>
    </location>
</feature>
<sequence length="220" mass="22948">MNLPPYGSLSSHTDQIHQLLANGISGEGLSRSSTNGISDHGSNFINFGMSSMPTSKVHHPQLSGHHSGHMSSHSLHGAPQLDDFDSSLAVVAKQVVEHQTLPISNSKNLFFGNNNCSNGSGDLGLSSTNLLLGSESLGLNLNGLSGGQQNNGSTSSSHSLGRPDDQQKPRSLFSGLDSGSNALTHSNGGSYSTSGGATKAYKCKMCHQVRSISTPSHILR</sequence>
<feature type="region of interest" description="Disordered" evidence="1">
    <location>
        <begin position="55"/>
        <end position="79"/>
    </location>
</feature>
<protein>
    <submittedName>
        <fullName evidence="2">Uncharacterized protein</fullName>
    </submittedName>
</protein>
<comment type="caution">
    <text evidence="2">The sequence shown here is derived from an EMBL/GenBank/DDBJ whole genome shotgun (WGS) entry which is preliminary data.</text>
</comment>
<evidence type="ECO:0000313" key="2">
    <source>
        <dbReference type="EMBL" id="KAL3311702.1"/>
    </source>
</evidence>
<accession>A0ABD2PW98</accession>